<dbReference type="EMBL" id="MN738823">
    <property type="protein sequence ID" value="QHT38011.1"/>
    <property type="molecule type" value="Genomic_DNA"/>
</dbReference>
<name>A0A6C0FAY1_9ZZZZ</name>
<reference evidence="1" key="1">
    <citation type="journal article" date="2020" name="Nature">
        <title>Giant virus diversity and host interactions through global metagenomics.</title>
        <authorList>
            <person name="Schulz F."/>
            <person name="Roux S."/>
            <person name="Paez-Espino D."/>
            <person name="Jungbluth S."/>
            <person name="Walsh D.A."/>
            <person name="Denef V.J."/>
            <person name="McMahon K.D."/>
            <person name="Konstantinidis K.T."/>
            <person name="Eloe-Fadrosh E.A."/>
            <person name="Kyrpides N.C."/>
            <person name="Woyke T."/>
        </authorList>
    </citation>
    <scope>NUCLEOTIDE SEQUENCE</scope>
    <source>
        <strain evidence="1">GVMAG-S-ERX556049-19</strain>
    </source>
</reference>
<sequence length="252" mass="30317">MSEFQCLYCCKTYKQKYNFNRHVSICKFLKSSEKEQQNNIELESEPIPNAFEMFQLIKELSMENENLKKRVSKMETKDTTTKKVNFMEWLQTQKPCITFEKWFIEELYPNIPEFLEVVFQKNLYDGIEKMLKQYFSTCKDVMLPICCYQKNKINNIYIYDIFDGNDSWQPVTNTILDKYFSHLCDQFIVAFTQIWYKENKELIETTDKYKDMYMENYKKVLGGTEKKEILYGKIRALFCSHVKKTPKFASVN</sequence>
<proteinExistence type="predicted"/>
<dbReference type="AlphaFoldDB" id="A0A6C0FAY1"/>
<accession>A0A6C0FAY1</accession>
<protein>
    <submittedName>
        <fullName evidence="1">Uncharacterized protein</fullName>
    </submittedName>
</protein>
<evidence type="ECO:0000313" key="1">
    <source>
        <dbReference type="EMBL" id="QHT38011.1"/>
    </source>
</evidence>
<organism evidence="1">
    <name type="scientific">viral metagenome</name>
    <dbReference type="NCBI Taxonomy" id="1070528"/>
    <lineage>
        <taxon>unclassified sequences</taxon>
        <taxon>metagenomes</taxon>
        <taxon>organismal metagenomes</taxon>
    </lineage>
</organism>